<protein>
    <submittedName>
        <fullName evidence="1">Uncharacterized protein</fullName>
    </submittedName>
</protein>
<keyword evidence="2" id="KW-1185">Reference proteome</keyword>
<name>A0ACC3T329_LIPKO</name>
<dbReference type="Proteomes" id="UP001433508">
    <property type="component" value="Unassembled WGS sequence"/>
</dbReference>
<evidence type="ECO:0000313" key="1">
    <source>
        <dbReference type="EMBL" id="KAK9238134.1"/>
    </source>
</evidence>
<gene>
    <name evidence="1" type="ORF">V1525DRAFT_342393</name>
</gene>
<dbReference type="EMBL" id="MU971360">
    <property type="protein sequence ID" value="KAK9238134.1"/>
    <property type="molecule type" value="Genomic_DNA"/>
</dbReference>
<reference evidence="2" key="1">
    <citation type="journal article" date="2024" name="Front. Bioeng. Biotechnol.">
        <title>Genome-scale model development and genomic sequencing of the oleaginous clade Lipomyces.</title>
        <authorList>
            <person name="Czajka J.J."/>
            <person name="Han Y."/>
            <person name="Kim J."/>
            <person name="Mondo S.J."/>
            <person name="Hofstad B.A."/>
            <person name="Robles A."/>
            <person name="Haridas S."/>
            <person name="Riley R."/>
            <person name="LaButti K."/>
            <person name="Pangilinan J."/>
            <person name="Andreopoulos W."/>
            <person name="Lipzen A."/>
            <person name="Yan J."/>
            <person name="Wang M."/>
            <person name="Ng V."/>
            <person name="Grigoriev I.V."/>
            <person name="Spatafora J.W."/>
            <person name="Magnuson J.K."/>
            <person name="Baker S.E."/>
            <person name="Pomraning K.R."/>
        </authorList>
    </citation>
    <scope>NUCLEOTIDE SEQUENCE [LARGE SCALE GENOMIC DNA]</scope>
    <source>
        <strain evidence="2">CBS 7786</strain>
    </source>
</reference>
<comment type="caution">
    <text evidence="1">The sequence shown here is derived from an EMBL/GenBank/DDBJ whole genome shotgun (WGS) entry which is preliminary data.</text>
</comment>
<evidence type="ECO:0000313" key="2">
    <source>
        <dbReference type="Proteomes" id="UP001433508"/>
    </source>
</evidence>
<proteinExistence type="predicted"/>
<organism evidence="1 2">
    <name type="scientific">Lipomyces kononenkoae</name>
    <name type="common">Yeast</name>
    <dbReference type="NCBI Taxonomy" id="34357"/>
    <lineage>
        <taxon>Eukaryota</taxon>
        <taxon>Fungi</taxon>
        <taxon>Dikarya</taxon>
        <taxon>Ascomycota</taxon>
        <taxon>Saccharomycotina</taxon>
        <taxon>Lipomycetes</taxon>
        <taxon>Lipomycetales</taxon>
        <taxon>Lipomycetaceae</taxon>
        <taxon>Lipomyces</taxon>
    </lineage>
</organism>
<accession>A0ACC3T329</accession>
<sequence length="95" mass="10842">MMTKYFTSAVVRFDPLSKRKTARIFLARIPPTTRNLIKIQTEFLGKGSSHEPLISVTFRDGKTIDLDPSKESIGDVIDQLDRHSRALHLQEQMNS</sequence>